<evidence type="ECO:0000256" key="1">
    <source>
        <dbReference type="ARBA" id="ARBA00010062"/>
    </source>
</evidence>
<dbReference type="GO" id="GO:0006865">
    <property type="term" value="P:amino acid transport"/>
    <property type="evidence" value="ECO:0007669"/>
    <property type="project" value="UniProtKB-KW"/>
</dbReference>
<dbReference type="PANTHER" id="PTHR30483:SF6">
    <property type="entry name" value="PERIPLASMIC BINDING PROTEIN OF ABC TRANSPORTER FOR NATURAL AMINO ACIDS"/>
    <property type="match status" value="1"/>
</dbReference>
<dbReference type="InterPro" id="IPR028081">
    <property type="entry name" value="Leu-bd"/>
</dbReference>
<reference evidence="7 8" key="1">
    <citation type="submission" date="2009-06" db="EMBL/GenBank/DDBJ databases">
        <title>The draft genome of Clostridium carboxidivorans P7.</title>
        <authorList>
            <consortium name="US DOE Joint Genome Institute (JGI-PGF)"/>
            <person name="Lucas S."/>
            <person name="Copeland A."/>
            <person name="Lapidus A."/>
            <person name="Glavina del Rio T."/>
            <person name="Tice H."/>
            <person name="Bruce D."/>
            <person name="Goodwin L."/>
            <person name="Pitluck S."/>
            <person name="Larimer F."/>
            <person name="Land M.L."/>
            <person name="Hauser L."/>
            <person name="Hemme C.L."/>
        </authorList>
    </citation>
    <scope>NUCLEOTIDE SEQUENCE [LARGE SCALE GENOMIC DNA]</scope>
    <source>
        <strain evidence="7 8">P7</strain>
    </source>
</reference>
<keyword evidence="7" id="KW-0675">Receptor</keyword>
<evidence type="ECO:0000256" key="3">
    <source>
        <dbReference type="ARBA" id="ARBA00022729"/>
    </source>
</evidence>
<evidence type="ECO:0000256" key="4">
    <source>
        <dbReference type="ARBA" id="ARBA00022970"/>
    </source>
</evidence>
<dbReference type="RefSeq" id="WP_007059191.1">
    <property type="nucleotide sequence ID" value="NZ_ACVI01000003.1"/>
</dbReference>
<accession>C6PND9</accession>
<name>C6PND9_9CLOT</name>
<comment type="similarity">
    <text evidence="1">Belongs to the leucine-binding protein family.</text>
</comment>
<comment type="caution">
    <text evidence="7">The sequence shown here is derived from an EMBL/GenBank/DDBJ whole genome shotgun (WGS) entry which is preliminary data.</text>
</comment>
<dbReference type="eggNOG" id="COG0683">
    <property type="taxonomic scope" value="Bacteria"/>
</dbReference>
<evidence type="ECO:0000259" key="6">
    <source>
        <dbReference type="Pfam" id="PF13458"/>
    </source>
</evidence>
<evidence type="ECO:0000313" key="8">
    <source>
        <dbReference type="Proteomes" id="UP000004198"/>
    </source>
</evidence>
<dbReference type="SUPFAM" id="SSF53822">
    <property type="entry name" value="Periplasmic binding protein-like I"/>
    <property type="match status" value="1"/>
</dbReference>
<dbReference type="InterPro" id="IPR051010">
    <property type="entry name" value="BCAA_transport"/>
</dbReference>
<proteinExistence type="inferred from homology"/>
<dbReference type="PANTHER" id="PTHR30483">
    <property type="entry name" value="LEUCINE-SPECIFIC-BINDING PROTEIN"/>
    <property type="match status" value="1"/>
</dbReference>
<dbReference type="STRING" id="536227.Ccar_23255"/>
<dbReference type="InterPro" id="IPR028082">
    <property type="entry name" value="Peripla_BP_I"/>
</dbReference>
<dbReference type="PROSITE" id="PS51257">
    <property type="entry name" value="PROKAR_LIPOPROTEIN"/>
    <property type="match status" value="1"/>
</dbReference>
<dbReference type="EMBL" id="ACVI01000003">
    <property type="protein sequence ID" value="EET89260.1"/>
    <property type="molecule type" value="Genomic_DNA"/>
</dbReference>
<feature type="chain" id="PRO_5039132006" evidence="5">
    <location>
        <begin position="23"/>
        <end position="179"/>
    </location>
</feature>
<protein>
    <submittedName>
        <fullName evidence="7">Extracellular ligand-binding receptor</fullName>
    </submittedName>
</protein>
<dbReference type="OrthoDB" id="9783240at2"/>
<evidence type="ECO:0000313" key="7">
    <source>
        <dbReference type="EMBL" id="EET89260.1"/>
    </source>
</evidence>
<dbReference type="InterPro" id="IPR000709">
    <property type="entry name" value="Leu_Ile_Val-bd"/>
</dbReference>
<dbReference type="Pfam" id="PF13458">
    <property type="entry name" value="Peripla_BP_6"/>
    <property type="match status" value="1"/>
</dbReference>
<feature type="signal peptide" evidence="5">
    <location>
        <begin position="1"/>
        <end position="22"/>
    </location>
</feature>
<dbReference type="Gene3D" id="3.40.50.2300">
    <property type="match status" value="2"/>
</dbReference>
<keyword evidence="8" id="KW-1185">Reference proteome</keyword>
<feature type="domain" description="Leucine-binding protein" evidence="6">
    <location>
        <begin position="37"/>
        <end position="175"/>
    </location>
</feature>
<organism evidence="7 8">
    <name type="scientific">Clostridium carboxidivorans P7</name>
    <dbReference type="NCBI Taxonomy" id="536227"/>
    <lineage>
        <taxon>Bacteria</taxon>
        <taxon>Bacillati</taxon>
        <taxon>Bacillota</taxon>
        <taxon>Clostridia</taxon>
        <taxon>Eubacteriales</taxon>
        <taxon>Clostridiaceae</taxon>
        <taxon>Clostridium</taxon>
    </lineage>
</organism>
<dbReference type="AlphaFoldDB" id="C6PND9"/>
<gene>
    <name evidence="7" type="ORF">CcarbDRAFT_0306</name>
</gene>
<evidence type="ECO:0000256" key="5">
    <source>
        <dbReference type="SAM" id="SignalP"/>
    </source>
</evidence>
<keyword evidence="3 5" id="KW-0732">Signal</keyword>
<dbReference type="PRINTS" id="PR00337">
    <property type="entry name" value="LEUILEVALBP"/>
</dbReference>
<evidence type="ECO:0000256" key="2">
    <source>
        <dbReference type="ARBA" id="ARBA00022448"/>
    </source>
</evidence>
<keyword evidence="2" id="KW-0813">Transport</keyword>
<sequence length="179" mass="18815">MKKNLLKVIAAMVITGLITTFSGCSSEQASTSSGDKEIKIGTFGPYTGDAATDGIQSRDGATLAVEQINKKGGVIGKQIKLVTMDDQAKAPESMNVVQKLIQQEKVTALVSGSYSTPSKTVSPVVQQAKVPMVVAYAVNPDITQGGKFVFRAIYAGPAQGAAMAEYVVKRKKIKKGSNT</sequence>
<dbReference type="Proteomes" id="UP000004198">
    <property type="component" value="Unassembled WGS sequence"/>
</dbReference>
<keyword evidence="4" id="KW-0029">Amino-acid transport</keyword>